<reference evidence="4 5" key="1">
    <citation type="submission" date="2020-08" db="EMBL/GenBank/DDBJ databases">
        <authorList>
            <person name="Liu C."/>
            <person name="Sun Q."/>
        </authorList>
    </citation>
    <scope>NUCLEOTIDE SEQUENCE [LARGE SCALE GENOMIC DNA]</scope>
    <source>
        <strain evidence="4 5">NSJ-18</strain>
    </source>
</reference>
<gene>
    <name evidence="4" type="ORF">H8923_10855</name>
</gene>
<name>A0ABR7JQS9_9FIRM</name>
<dbReference type="Pfam" id="PF00440">
    <property type="entry name" value="TetR_N"/>
    <property type="match status" value="1"/>
</dbReference>
<sequence length="185" mass="21112">MKLMNEGVNIHTIKVADIAKSVGIGKGTVYEYFKSKDELLEKSLIYYMNLSINKAIEKIDNANGFKEKIYTMLEIAKCNVQDFNSGNGFLFSNMGSCEFAYLMKSENEDFKYRENIINESIENVVLVGIKEQVIKGQNNKEYENLVIKSAIIGFANALYCSKFTTENDIYELKEKSYKLIIKGLN</sequence>
<accession>A0ABR7JQS9</accession>
<dbReference type="SUPFAM" id="SSF46689">
    <property type="entry name" value="Homeodomain-like"/>
    <property type="match status" value="1"/>
</dbReference>
<evidence type="ECO:0000313" key="4">
    <source>
        <dbReference type="EMBL" id="MBC5997263.1"/>
    </source>
</evidence>
<organism evidence="4 5">
    <name type="scientific">Romboutsia faecis</name>
    <dbReference type="NCBI Taxonomy" id="2764597"/>
    <lineage>
        <taxon>Bacteria</taxon>
        <taxon>Bacillati</taxon>
        <taxon>Bacillota</taxon>
        <taxon>Clostridia</taxon>
        <taxon>Peptostreptococcales</taxon>
        <taxon>Peptostreptococcaceae</taxon>
        <taxon>Romboutsia</taxon>
    </lineage>
</organism>
<evidence type="ECO:0000256" key="2">
    <source>
        <dbReference type="PROSITE-ProRule" id="PRU00335"/>
    </source>
</evidence>
<dbReference type="EMBL" id="JACRWE010000004">
    <property type="protein sequence ID" value="MBC5997263.1"/>
    <property type="molecule type" value="Genomic_DNA"/>
</dbReference>
<protein>
    <submittedName>
        <fullName evidence="4">TetR/AcrR family transcriptional regulator</fullName>
    </submittedName>
</protein>
<dbReference type="PROSITE" id="PS50977">
    <property type="entry name" value="HTH_TETR_2"/>
    <property type="match status" value="1"/>
</dbReference>
<evidence type="ECO:0000256" key="1">
    <source>
        <dbReference type="ARBA" id="ARBA00023125"/>
    </source>
</evidence>
<comment type="caution">
    <text evidence="4">The sequence shown here is derived from an EMBL/GenBank/DDBJ whole genome shotgun (WGS) entry which is preliminary data.</text>
</comment>
<proteinExistence type="predicted"/>
<dbReference type="InterPro" id="IPR009057">
    <property type="entry name" value="Homeodomain-like_sf"/>
</dbReference>
<keyword evidence="5" id="KW-1185">Reference proteome</keyword>
<feature type="domain" description="HTH tetR-type" evidence="3">
    <location>
        <begin position="1"/>
        <end position="51"/>
    </location>
</feature>
<feature type="DNA-binding region" description="H-T-H motif" evidence="2">
    <location>
        <begin position="14"/>
        <end position="33"/>
    </location>
</feature>
<keyword evidence="1 2" id="KW-0238">DNA-binding</keyword>
<dbReference type="Gene3D" id="1.10.357.10">
    <property type="entry name" value="Tetracycline Repressor, domain 2"/>
    <property type="match status" value="1"/>
</dbReference>
<evidence type="ECO:0000259" key="3">
    <source>
        <dbReference type="PROSITE" id="PS50977"/>
    </source>
</evidence>
<dbReference type="Proteomes" id="UP000609849">
    <property type="component" value="Unassembled WGS sequence"/>
</dbReference>
<evidence type="ECO:0000313" key="5">
    <source>
        <dbReference type="Proteomes" id="UP000609849"/>
    </source>
</evidence>
<dbReference type="InterPro" id="IPR001647">
    <property type="entry name" value="HTH_TetR"/>
</dbReference>